<reference evidence="5 6" key="1">
    <citation type="submission" date="2013-06" db="EMBL/GenBank/DDBJ databases">
        <authorList>
            <person name="Weinstock G."/>
            <person name="Sodergren E."/>
            <person name="Lobos E.A."/>
            <person name="Fulton L."/>
            <person name="Fulton R."/>
            <person name="Courtney L."/>
            <person name="Fronick C."/>
            <person name="O'Laughlin M."/>
            <person name="Godfrey J."/>
            <person name="Wilson R.M."/>
            <person name="Miner T."/>
            <person name="Farmer C."/>
            <person name="Delehaunty K."/>
            <person name="Cordes M."/>
            <person name="Minx P."/>
            <person name="Tomlinson C."/>
            <person name="Chen J."/>
            <person name="Wollam A."/>
            <person name="Pepin K.H."/>
            <person name="Bhonagiri V."/>
            <person name="Zhang X."/>
            <person name="Warren W."/>
            <person name="Mitreva M."/>
            <person name="Mardis E.R."/>
            <person name="Wilson R.K."/>
        </authorList>
    </citation>
    <scope>NUCLEOTIDE SEQUENCE [LARGE SCALE GENOMIC DNA]</scope>
    <source>
        <strain evidence="5 6">RP2S-4</strain>
    </source>
</reference>
<dbReference type="PANTHER" id="PTHR33204">
    <property type="entry name" value="TRANSCRIPTIONAL REGULATOR, MARR FAMILY"/>
    <property type="match status" value="1"/>
</dbReference>
<evidence type="ECO:0000313" key="6">
    <source>
        <dbReference type="Proteomes" id="UP000015750"/>
    </source>
</evidence>
<protein>
    <submittedName>
        <fullName evidence="5">HTH-type transcriptional activator HxlR</fullName>
    </submittedName>
</protein>
<name>A0ABC9TM12_ENTFL</name>
<dbReference type="EMBL" id="ATIR01000024">
    <property type="protein sequence ID" value="EPI10422.1"/>
    <property type="molecule type" value="Genomic_DNA"/>
</dbReference>
<dbReference type="PANTHER" id="PTHR33204:SF29">
    <property type="entry name" value="TRANSCRIPTIONAL REGULATOR"/>
    <property type="match status" value="1"/>
</dbReference>
<accession>A0ABC9TM12</accession>
<organism evidence="5 6">
    <name type="scientific">Enterococcus faecalis RP2S-4</name>
    <dbReference type="NCBI Taxonomy" id="1244145"/>
    <lineage>
        <taxon>Bacteria</taxon>
        <taxon>Bacillati</taxon>
        <taxon>Bacillota</taxon>
        <taxon>Bacilli</taxon>
        <taxon>Lactobacillales</taxon>
        <taxon>Enterococcaceae</taxon>
        <taxon>Enterococcus</taxon>
    </lineage>
</organism>
<proteinExistence type="predicted"/>
<evidence type="ECO:0000256" key="2">
    <source>
        <dbReference type="ARBA" id="ARBA00023125"/>
    </source>
</evidence>
<dbReference type="Gene3D" id="1.10.10.10">
    <property type="entry name" value="Winged helix-like DNA-binding domain superfamily/Winged helix DNA-binding domain"/>
    <property type="match status" value="1"/>
</dbReference>
<dbReference type="PROSITE" id="PS51118">
    <property type="entry name" value="HTH_HXLR"/>
    <property type="match status" value="1"/>
</dbReference>
<evidence type="ECO:0000259" key="4">
    <source>
        <dbReference type="PROSITE" id="PS51118"/>
    </source>
</evidence>
<keyword evidence="1" id="KW-0805">Transcription regulation</keyword>
<evidence type="ECO:0000256" key="3">
    <source>
        <dbReference type="ARBA" id="ARBA00023163"/>
    </source>
</evidence>
<dbReference type="CDD" id="cd00090">
    <property type="entry name" value="HTH_ARSR"/>
    <property type="match status" value="1"/>
</dbReference>
<keyword evidence="3" id="KW-0804">Transcription</keyword>
<comment type="caution">
    <text evidence="5">The sequence shown here is derived from an EMBL/GenBank/DDBJ whole genome shotgun (WGS) entry which is preliminary data.</text>
</comment>
<dbReference type="Pfam" id="PF01638">
    <property type="entry name" value="HxlR"/>
    <property type="match status" value="1"/>
</dbReference>
<gene>
    <name evidence="5" type="ORF">D358_00662</name>
</gene>
<dbReference type="GO" id="GO:0003677">
    <property type="term" value="F:DNA binding"/>
    <property type="evidence" value="ECO:0007669"/>
    <property type="project" value="UniProtKB-KW"/>
</dbReference>
<dbReference type="InterPro" id="IPR036388">
    <property type="entry name" value="WH-like_DNA-bd_sf"/>
</dbReference>
<dbReference type="InterPro" id="IPR036390">
    <property type="entry name" value="WH_DNA-bd_sf"/>
</dbReference>
<sequence>MLGEDYMTKKYNNSLEFVLEIVGGKWKVHILYNLADGPVRTGQLKSSINGVTQKVLTNQLRELEKDGLVVRKSYNQVPPKVEYSLTDTGKTLHVVLKSLCDWGKEYTNFMTKNE</sequence>
<dbReference type="InterPro" id="IPR011991">
    <property type="entry name" value="ArsR-like_HTH"/>
</dbReference>
<evidence type="ECO:0000313" key="5">
    <source>
        <dbReference type="EMBL" id="EPI10422.1"/>
    </source>
</evidence>
<feature type="domain" description="HTH hxlR-type" evidence="4">
    <location>
        <begin position="13"/>
        <end position="111"/>
    </location>
</feature>
<evidence type="ECO:0000256" key="1">
    <source>
        <dbReference type="ARBA" id="ARBA00023015"/>
    </source>
</evidence>
<dbReference type="Proteomes" id="UP000015750">
    <property type="component" value="Unassembled WGS sequence"/>
</dbReference>
<dbReference type="InterPro" id="IPR002577">
    <property type="entry name" value="HTH_HxlR"/>
</dbReference>
<dbReference type="SUPFAM" id="SSF46785">
    <property type="entry name" value="Winged helix' DNA-binding domain"/>
    <property type="match status" value="1"/>
</dbReference>
<dbReference type="AlphaFoldDB" id="A0ABC9TM12"/>
<keyword evidence="2" id="KW-0238">DNA-binding</keyword>